<feature type="transmembrane region" description="Helical" evidence="1">
    <location>
        <begin position="438"/>
        <end position="455"/>
    </location>
</feature>
<feature type="transmembrane region" description="Helical" evidence="1">
    <location>
        <begin position="47"/>
        <end position="65"/>
    </location>
</feature>
<feature type="transmembrane region" description="Helical" evidence="1">
    <location>
        <begin position="149"/>
        <end position="170"/>
    </location>
</feature>
<dbReference type="GO" id="GO:0022857">
    <property type="term" value="F:transmembrane transporter activity"/>
    <property type="evidence" value="ECO:0007669"/>
    <property type="project" value="InterPro"/>
</dbReference>
<keyword evidence="1" id="KW-1133">Transmembrane helix</keyword>
<dbReference type="Pfam" id="PF04632">
    <property type="entry name" value="FUSC"/>
    <property type="match status" value="1"/>
</dbReference>
<accession>A0A7V7RHB2</accession>
<dbReference type="InterPro" id="IPR006726">
    <property type="entry name" value="PHBA_efflux_AaeB/fusaric-R"/>
</dbReference>
<feature type="transmembrane region" description="Helical" evidence="1">
    <location>
        <begin position="412"/>
        <end position="432"/>
    </location>
</feature>
<feature type="transmembrane region" description="Helical" evidence="1">
    <location>
        <begin position="96"/>
        <end position="114"/>
    </location>
</feature>
<sequence>MNLEWLTWQRSPWGKATPAQWRYALRNGIAMSLALTIAYVLELDEPYWAMTSAAVVSFPTVGGVISKSLGRIAGSLIGASAALIIAGHTLNDPWLFTWAMALWLALCTWVSGYFHNNAAYAFQLAGYTAAIIAFPLVNTVETTELWNIAQSRVCEVIVGILCGGLMMMVMPGQPDSVTFLGALRKMQARLLEHASLLWKPQTTDAIRTAHEGVITQVLTLNVLRIQAFWSHYRIRQQNQLLNYLLHQQLRLTSYISGLRRLLMNWPQPPQSLWAGLDALLEELGHPKPCPLRVARLLVALAPDENSDFRHQAFWLRLRDFCRVWMNCQRWIARLDTPIPDDTISVPAAPPLARHTDNTEALWSALRTFCVIALIGAWAINTRWESGSGALTLAAISCVLYSASPSPHNSLNLLLRTLLLLTLFSFVVKFGLMVQVTDLWQFLLFLFPLLTTMQLLKLQQPRFAGLWGQLIVFMGSFIAVTNPPVYDLADFLNDNLAKICGVAFCWVAFAVLRPGSDRRKGLRHIRALRRGFIDQLSRVPQRGEAAFESLVYHHISQLSNSKDDATRRWLLRWGVVLLNCSHVVWQLREWETRADPLSQVRDICIETLRDVMSVKGVRQRPLAAALGELERISFTLARHHQPDARRLAGIIWRLWCSLSQLEQASPSPQEDNARQVIK</sequence>
<gene>
    <name evidence="2" type="ORF">HRR37_16320</name>
</gene>
<evidence type="ECO:0000256" key="1">
    <source>
        <dbReference type="SAM" id="Phobius"/>
    </source>
</evidence>
<feature type="transmembrane region" description="Helical" evidence="1">
    <location>
        <begin position="385"/>
        <end position="403"/>
    </location>
</feature>
<organism evidence="2 3">
    <name type="scientific">Cronobacter sakazakii</name>
    <name type="common">Enterobacter sakazakii</name>
    <dbReference type="NCBI Taxonomy" id="28141"/>
    <lineage>
        <taxon>Bacteria</taxon>
        <taxon>Pseudomonadati</taxon>
        <taxon>Pseudomonadota</taxon>
        <taxon>Gammaproteobacteria</taxon>
        <taxon>Enterobacterales</taxon>
        <taxon>Enterobacteriaceae</taxon>
        <taxon>Cronobacter</taxon>
    </lineage>
</organism>
<comment type="caution">
    <text evidence="2">The sequence shown here is derived from an EMBL/GenBank/DDBJ whole genome shotgun (WGS) entry which is preliminary data.</text>
</comment>
<name>A0A7V7RHB2_CROSK</name>
<feature type="transmembrane region" description="Helical" evidence="1">
    <location>
        <begin position="462"/>
        <end position="482"/>
    </location>
</feature>
<keyword evidence="1" id="KW-0472">Membrane</keyword>
<feature type="transmembrane region" description="Helical" evidence="1">
    <location>
        <begin position="21"/>
        <end position="41"/>
    </location>
</feature>
<dbReference type="GO" id="GO:0005886">
    <property type="term" value="C:plasma membrane"/>
    <property type="evidence" value="ECO:0007669"/>
    <property type="project" value="InterPro"/>
</dbReference>
<feature type="transmembrane region" description="Helical" evidence="1">
    <location>
        <begin position="72"/>
        <end position="90"/>
    </location>
</feature>
<dbReference type="KEGG" id="csj:CSK29544_03289"/>
<protein>
    <submittedName>
        <fullName evidence="2">FUSC family protein</fullName>
    </submittedName>
</protein>
<dbReference type="RefSeq" id="WP_007891810.1">
    <property type="nucleotide sequence ID" value="NZ_CP011047.1"/>
</dbReference>
<keyword evidence="1" id="KW-0812">Transmembrane</keyword>
<dbReference type="AlphaFoldDB" id="A0A7V7RHB2"/>
<reference evidence="2 3" key="1">
    <citation type="submission" date="2020-05" db="EMBL/GenBank/DDBJ databases">
        <title>The draft genome of Cronobacter sakazakii strain 145005.</title>
        <authorList>
            <person name="Yang J."/>
            <person name="Liu L."/>
            <person name="Feng Y."/>
            <person name="Zong Z."/>
        </authorList>
    </citation>
    <scope>NUCLEOTIDE SEQUENCE [LARGE SCALE GENOMIC DNA]</scope>
    <source>
        <strain evidence="2 3">145005</strain>
    </source>
</reference>
<evidence type="ECO:0000313" key="2">
    <source>
        <dbReference type="EMBL" id="NYV43890.1"/>
    </source>
</evidence>
<feature type="transmembrane region" description="Helical" evidence="1">
    <location>
        <begin position="494"/>
        <end position="511"/>
    </location>
</feature>
<dbReference type="Proteomes" id="UP000548673">
    <property type="component" value="Unassembled WGS sequence"/>
</dbReference>
<feature type="transmembrane region" description="Helical" evidence="1">
    <location>
        <begin position="360"/>
        <end position="379"/>
    </location>
</feature>
<dbReference type="EMBL" id="JABTXY010000026">
    <property type="protein sequence ID" value="NYV43890.1"/>
    <property type="molecule type" value="Genomic_DNA"/>
</dbReference>
<evidence type="ECO:0000313" key="3">
    <source>
        <dbReference type="Proteomes" id="UP000548673"/>
    </source>
</evidence>
<proteinExistence type="predicted"/>
<feature type="transmembrane region" description="Helical" evidence="1">
    <location>
        <begin position="119"/>
        <end position="137"/>
    </location>
</feature>